<dbReference type="CDD" id="cd01286">
    <property type="entry name" value="deoxycytidylate_deaminase"/>
    <property type="match status" value="1"/>
</dbReference>
<evidence type="ECO:0000256" key="4">
    <source>
        <dbReference type="ARBA" id="ARBA00022801"/>
    </source>
</evidence>
<dbReference type="EMBL" id="MHKQ01000021">
    <property type="protein sequence ID" value="OGY93478.1"/>
    <property type="molecule type" value="Genomic_DNA"/>
</dbReference>
<feature type="binding site" evidence="7">
    <location>
        <position position="76"/>
    </location>
    <ligand>
        <name>Zn(2+)</name>
        <dbReference type="ChEBI" id="CHEBI:29105"/>
        <note>catalytic</note>
    </ligand>
</feature>
<evidence type="ECO:0000256" key="3">
    <source>
        <dbReference type="ARBA" id="ARBA00022723"/>
    </source>
</evidence>
<feature type="active site" description="Proton donor" evidence="6">
    <location>
        <position position="78"/>
    </location>
</feature>
<keyword evidence="5 7" id="KW-0862">Zinc</keyword>
<dbReference type="Proteomes" id="UP000177626">
    <property type="component" value="Unassembled WGS sequence"/>
</dbReference>
<dbReference type="PANTHER" id="PTHR11086:SF18">
    <property type="entry name" value="DEOXYCYTIDYLATE DEAMINASE"/>
    <property type="match status" value="1"/>
</dbReference>
<dbReference type="InterPro" id="IPR002125">
    <property type="entry name" value="CMP_dCMP_dom"/>
</dbReference>
<name>A0A1G2BWM8_9BACT</name>
<evidence type="ECO:0000313" key="10">
    <source>
        <dbReference type="Proteomes" id="UP000177626"/>
    </source>
</evidence>
<dbReference type="GO" id="GO:0006220">
    <property type="term" value="P:pyrimidine nucleotide metabolic process"/>
    <property type="evidence" value="ECO:0007669"/>
    <property type="project" value="InterPro"/>
</dbReference>
<dbReference type="InterPro" id="IPR016192">
    <property type="entry name" value="APOBEC/CMP_deaminase_Zn-bd"/>
</dbReference>
<feature type="binding site" evidence="7">
    <location>
        <position position="105"/>
    </location>
    <ligand>
        <name>Zn(2+)</name>
        <dbReference type="ChEBI" id="CHEBI:29105"/>
        <note>catalytic</note>
    </ligand>
</feature>
<dbReference type="PIRSF" id="PIRSF006019">
    <property type="entry name" value="dCMP_deaminase"/>
    <property type="match status" value="1"/>
</dbReference>
<evidence type="ECO:0000256" key="7">
    <source>
        <dbReference type="PIRSR" id="PIRSR006019-2"/>
    </source>
</evidence>
<keyword evidence="3 7" id="KW-0479">Metal-binding</keyword>
<feature type="domain" description="CMP/dCMP-type deaminase" evidence="8">
    <location>
        <begin position="11"/>
        <end position="142"/>
    </location>
</feature>
<dbReference type="GO" id="GO:0004132">
    <property type="term" value="F:dCMP deaminase activity"/>
    <property type="evidence" value="ECO:0007669"/>
    <property type="project" value="InterPro"/>
</dbReference>
<evidence type="ECO:0000259" key="8">
    <source>
        <dbReference type="PROSITE" id="PS51747"/>
    </source>
</evidence>
<dbReference type="InterPro" id="IPR035105">
    <property type="entry name" value="Deoxycytidylate_deaminase_dom"/>
</dbReference>
<comment type="cofactor">
    <cofactor evidence="1 7">
        <name>Zn(2+)</name>
        <dbReference type="ChEBI" id="CHEBI:29105"/>
    </cofactor>
</comment>
<dbReference type="AlphaFoldDB" id="A0A1G2BWM8"/>
<dbReference type="GO" id="GO:0008270">
    <property type="term" value="F:zinc ion binding"/>
    <property type="evidence" value="ECO:0007669"/>
    <property type="project" value="InterPro"/>
</dbReference>
<dbReference type="PANTHER" id="PTHR11086">
    <property type="entry name" value="DEOXYCYTIDYLATE DEAMINASE-RELATED"/>
    <property type="match status" value="1"/>
</dbReference>
<protein>
    <recommendedName>
        <fullName evidence="8">CMP/dCMP-type deaminase domain-containing protein</fullName>
    </recommendedName>
</protein>
<dbReference type="Gene3D" id="3.40.140.10">
    <property type="entry name" value="Cytidine Deaminase, domain 2"/>
    <property type="match status" value="1"/>
</dbReference>
<organism evidence="9 10">
    <name type="scientific">Candidatus Komeilibacteria bacterium RIFOXYC1_FULL_37_11</name>
    <dbReference type="NCBI Taxonomy" id="1798555"/>
    <lineage>
        <taxon>Bacteria</taxon>
        <taxon>Candidatus Komeiliibacteriota</taxon>
    </lineage>
</organism>
<evidence type="ECO:0000256" key="2">
    <source>
        <dbReference type="ARBA" id="ARBA00006576"/>
    </source>
</evidence>
<accession>A0A1G2BWM8</accession>
<comment type="similarity">
    <text evidence="2">Belongs to the cytidine and deoxycytidylate deaminase family.</text>
</comment>
<evidence type="ECO:0000256" key="5">
    <source>
        <dbReference type="ARBA" id="ARBA00022833"/>
    </source>
</evidence>
<dbReference type="PROSITE" id="PS51747">
    <property type="entry name" value="CYT_DCMP_DEAMINASES_2"/>
    <property type="match status" value="1"/>
</dbReference>
<evidence type="ECO:0000256" key="6">
    <source>
        <dbReference type="PIRSR" id="PIRSR006019-1"/>
    </source>
</evidence>
<proteinExistence type="inferred from homology"/>
<gene>
    <name evidence="9" type="ORF">A2406_01095</name>
</gene>
<comment type="caution">
    <text evidence="9">The sequence shown here is derived from an EMBL/GenBank/DDBJ whole genome shotgun (WGS) entry which is preliminary data.</text>
</comment>
<keyword evidence="4" id="KW-0378">Hydrolase</keyword>
<evidence type="ECO:0000256" key="1">
    <source>
        <dbReference type="ARBA" id="ARBA00001947"/>
    </source>
</evidence>
<reference evidence="9 10" key="1">
    <citation type="journal article" date="2016" name="Nat. Commun.">
        <title>Thousands of microbial genomes shed light on interconnected biogeochemical processes in an aquifer system.</title>
        <authorList>
            <person name="Anantharaman K."/>
            <person name="Brown C.T."/>
            <person name="Hug L.A."/>
            <person name="Sharon I."/>
            <person name="Castelle C.J."/>
            <person name="Probst A.J."/>
            <person name="Thomas B.C."/>
            <person name="Singh A."/>
            <person name="Wilkins M.J."/>
            <person name="Karaoz U."/>
            <person name="Brodie E.L."/>
            <person name="Williams K.H."/>
            <person name="Hubbard S.S."/>
            <person name="Banfield J.F."/>
        </authorList>
    </citation>
    <scope>NUCLEOTIDE SEQUENCE [LARGE SCALE GENOMIC DNA]</scope>
</reference>
<dbReference type="InterPro" id="IPR016193">
    <property type="entry name" value="Cytidine_deaminase-like"/>
</dbReference>
<dbReference type="SUPFAM" id="SSF53927">
    <property type="entry name" value="Cytidine deaminase-like"/>
    <property type="match status" value="1"/>
</dbReference>
<dbReference type="Pfam" id="PF00383">
    <property type="entry name" value="dCMP_cyt_deam_1"/>
    <property type="match status" value="1"/>
</dbReference>
<dbReference type="PROSITE" id="PS00903">
    <property type="entry name" value="CYT_DCMP_DEAMINASES_1"/>
    <property type="match status" value="1"/>
</dbReference>
<dbReference type="InterPro" id="IPR015517">
    <property type="entry name" value="dCMP_deaminase-rel"/>
</dbReference>
<dbReference type="GO" id="GO:0005737">
    <property type="term" value="C:cytoplasm"/>
    <property type="evidence" value="ECO:0007669"/>
    <property type="project" value="TreeGrafter"/>
</dbReference>
<sequence>MTKEKKYARPTWDDYFMAVAKIVGTRSSCDRLRAGAVLVKDKRIISTGYNGAPSGLESCDEVGHLMEEGHCVRTIHGEHNAILQAAIISGASTQGTTMYSKYNPCIHCSKYIVAAGVARVVFSKIYRNSKAVDYLRQAGVKVEEYKENEDWNDNIKDLFSEDIEVIKPKEGDVKMEGEID</sequence>
<feature type="binding site" evidence="7">
    <location>
        <position position="108"/>
    </location>
    <ligand>
        <name>Zn(2+)</name>
        <dbReference type="ChEBI" id="CHEBI:29105"/>
        <note>catalytic</note>
    </ligand>
</feature>
<dbReference type="InterPro" id="IPR016473">
    <property type="entry name" value="dCMP_deaminase"/>
</dbReference>
<evidence type="ECO:0000313" key="9">
    <source>
        <dbReference type="EMBL" id="OGY93478.1"/>
    </source>
</evidence>